<keyword evidence="3" id="KW-1185">Reference proteome</keyword>
<dbReference type="GO" id="GO:0005737">
    <property type="term" value="C:cytoplasm"/>
    <property type="evidence" value="ECO:0007669"/>
    <property type="project" value="UniProtKB-SubCell"/>
</dbReference>
<name>I1BTU3_RHIO9</name>
<dbReference type="Proteomes" id="UP000009138">
    <property type="component" value="Unassembled WGS sequence"/>
</dbReference>
<dbReference type="Gene3D" id="1.20.58.1590">
    <property type="entry name" value="Tethering factor for nuclear proteasome Cut8/Sts1"/>
    <property type="match status" value="1"/>
</dbReference>
<evidence type="ECO:0000313" key="2">
    <source>
        <dbReference type="EMBL" id="EIE79623.1"/>
    </source>
</evidence>
<dbReference type="Pfam" id="PF08559">
    <property type="entry name" value="Cut8"/>
    <property type="match status" value="1"/>
</dbReference>
<comment type="subunit">
    <text evidence="1">Binds the proteasome.</text>
</comment>
<dbReference type="RefSeq" id="XP_067515019.1">
    <property type="nucleotide sequence ID" value="XM_067658918.1"/>
</dbReference>
<organism evidence="2 3">
    <name type="scientific">Rhizopus delemar (strain RA 99-880 / ATCC MYA-4621 / FGSC 9543 / NRRL 43880)</name>
    <name type="common">Mucormycosis agent</name>
    <name type="synonym">Rhizopus arrhizus var. delemar</name>
    <dbReference type="NCBI Taxonomy" id="246409"/>
    <lineage>
        <taxon>Eukaryota</taxon>
        <taxon>Fungi</taxon>
        <taxon>Fungi incertae sedis</taxon>
        <taxon>Mucoromycota</taxon>
        <taxon>Mucoromycotina</taxon>
        <taxon>Mucoromycetes</taxon>
        <taxon>Mucorales</taxon>
        <taxon>Mucorineae</taxon>
        <taxon>Rhizopodaceae</taxon>
        <taxon>Rhizopus</taxon>
    </lineage>
</organism>
<comment type="function">
    <text evidence="1">Involved in ubiquitin-mediated protein degradation. Regulatory factor in the ubiquitin/proteasome pathway that controls the turnover of proteasome substrates. Targets proteasomes to the nucleus and facilitates the degradation of nuclear proteins.</text>
</comment>
<dbReference type="GeneID" id="93611299"/>
<dbReference type="InParanoid" id="I1BTU3"/>
<evidence type="ECO:0000256" key="1">
    <source>
        <dbReference type="RuleBase" id="RU368013"/>
    </source>
</evidence>
<evidence type="ECO:0000313" key="3">
    <source>
        <dbReference type="Proteomes" id="UP000009138"/>
    </source>
</evidence>
<dbReference type="OrthoDB" id="10061064at2759"/>
<dbReference type="eggNOG" id="ENOG502RDJ3">
    <property type="taxonomic scope" value="Eukaryota"/>
</dbReference>
<keyword evidence="1" id="KW-0539">Nucleus</keyword>
<reference evidence="2 3" key="1">
    <citation type="journal article" date="2009" name="PLoS Genet.">
        <title>Genomic analysis of the basal lineage fungus Rhizopus oryzae reveals a whole-genome duplication.</title>
        <authorList>
            <person name="Ma L.-J."/>
            <person name="Ibrahim A.S."/>
            <person name="Skory C."/>
            <person name="Grabherr M.G."/>
            <person name="Burger G."/>
            <person name="Butler M."/>
            <person name="Elias M."/>
            <person name="Idnurm A."/>
            <person name="Lang B.F."/>
            <person name="Sone T."/>
            <person name="Abe A."/>
            <person name="Calvo S.E."/>
            <person name="Corrochano L.M."/>
            <person name="Engels R."/>
            <person name="Fu J."/>
            <person name="Hansberg W."/>
            <person name="Kim J.-M."/>
            <person name="Kodira C.D."/>
            <person name="Koehrsen M.J."/>
            <person name="Liu B."/>
            <person name="Miranda-Saavedra D."/>
            <person name="O'Leary S."/>
            <person name="Ortiz-Castellanos L."/>
            <person name="Poulter R."/>
            <person name="Rodriguez-Romero J."/>
            <person name="Ruiz-Herrera J."/>
            <person name="Shen Y.-Q."/>
            <person name="Zeng Q."/>
            <person name="Galagan J."/>
            <person name="Birren B.W."/>
            <person name="Cuomo C.A."/>
            <person name="Wickes B.L."/>
        </authorList>
    </citation>
    <scope>NUCLEOTIDE SEQUENCE [LARGE SCALE GENOMIC DNA]</scope>
    <source>
        <strain evidence="3">RA 99-880 / ATCC MYA-4621 / FGSC 9543 / NRRL 43880</strain>
    </source>
</reference>
<dbReference type="OMA" id="HTIKRNR"/>
<dbReference type="GO" id="GO:0031144">
    <property type="term" value="P:proteasome localization"/>
    <property type="evidence" value="ECO:0007669"/>
    <property type="project" value="UniProtKB-UniRule"/>
</dbReference>
<gene>
    <name evidence="2" type="ORF">RO3G_04328</name>
</gene>
<dbReference type="GO" id="GO:0071630">
    <property type="term" value="P:nuclear protein quality control by the ubiquitin-proteasome system"/>
    <property type="evidence" value="ECO:0007669"/>
    <property type="project" value="UniProtKB-UniRule"/>
</dbReference>
<sequence>MNIIQTKVFQSSSLILTHPTFSLGRKRRASYEDEEMMNSEPLIEDNVLHITKRNRITSKKDLPIGKLLATLDKEKLIELINDLVDSNPHLKAEFEAQIEQQ</sequence>
<accession>I1BTU3</accession>
<comment type="similarity">
    <text evidence="1">Belongs to the cut8/STS1 family.</text>
</comment>
<dbReference type="EMBL" id="CH476734">
    <property type="protein sequence ID" value="EIE79623.1"/>
    <property type="molecule type" value="Genomic_DNA"/>
</dbReference>
<dbReference type="InterPro" id="IPR038422">
    <property type="entry name" value="Cut8/Sts1_sf"/>
</dbReference>
<keyword evidence="1" id="KW-0963">Cytoplasm</keyword>
<dbReference type="AlphaFoldDB" id="I1BTU3"/>
<keyword evidence="1" id="KW-0653">Protein transport</keyword>
<proteinExistence type="inferred from homology"/>
<comment type="subcellular location">
    <subcellularLocation>
        <location evidence="1">Cytoplasm</location>
    </subcellularLocation>
    <subcellularLocation>
        <location evidence="1">Nucleus</location>
    </subcellularLocation>
</comment>
<dbReference type="InterPro" id="IPR013868">
    <property type="entry name" value="Cut8/Sts1_fam"/>
</dbReference>
<dbReference type="STRING" id="246409.I1BTU3"/>
<keyword evidence="1" id="KW-0813">Transport</keyword>
<dbReference type="GO" id="GO:0005634">
    <property type="term" value="C:nucleus"/>
    <property type="evidence" value="ECO:0007669"/>
    <property type="project" value="UniProtKB-SubCell"/>
</dbReference>
<dbReference type="VEuPathDB" id="FungiDB:RO3G_04328"/>
<dbReference type="GO" id="GO:0015031">
    <property type="term" value="P:protein transport"/>
    <property type="evidence" value="ECO:0007669"/>
    <property type="project" value="UniProtKB-UniRule"/>
</dbReference>
<protein>
    <recommendedName>
        <fullName evidence="1">Tethering factor for nuclear proteasome STS1</fullName>
    </recommendedName>
</protein>